<evidence type="ECO:0000256" key="4">
    <source>
        <dbReference type="ARBA" id="ARBA00022989"/>
    </source>
</evidence>
<dbReference type="EMBL" id="JADEWC010000023">
    <property type="protein sequence ID" value="MBE9223115.1"/>
    <property type="molecule type" value="Genomic_DNA"/>
</dbReference>
<feature type="transmembrane region" description="Helical" evidence="6">
    <location>
        <begin position="106"/>
        <end position="125"/>
    </location>
</feature>
<keyword evidence="5 6" id="KW-0472">Membrane</keyword>
<feature type="transmembrane region" description="Helical" evidence="6">
    <location>
        <begin position="14"/>
        <end position="35"/>
    </location>
</feature>
<evidence type="ECO:0000256" key="3">
    <source>
        <dbReference type="ARBA" id="ARBA00022692"/>
    </source>
</evidence>
<evidence type="ECO:0000256" key="6">
    <source>
        <dbReference type="SAM" id="Phobius"/>
    </source>
</evidence>
<keyword evidence="3 6" id="KW-0812">Transmembrane</keyword>
<dbReference type="InterPro" id="IPR007267">
    <property type="entry name" value="GtrA_DPMS_TM"/>
</dbReference>
<accession>A0ABR9V5E3</accession>
<keyword evidence="9" id="KW-1185">Reference proteome</keyword>
<name>A0ABR9V5E3_9CHRO</name>
<dbReference type="InterPro" id="IPR051401">
    <property type="entry name" value="GtrA_CellWall_Glycosyl"/>
</dbReference>
<sequence>MIEQIKENFNKKKVGNFLAIGGICAILYLTIVYCLTSGLGVNYLASTILAIIFVNFVSFYLNKKLTFKTRNKLFWRELWKFYSVMASSHFLNIMGVFILVDIIKLNYLLANIFCTATLTPVNYIFHHRWSFNKKKKKKPRSPMR</sequence>
<dbReference type="Pfam" id="PF04138">
    <property type="entry name" value="GtrA_DPMS_TM"/>
    <property type="match status" value="1"/>
</dbReference>
<organism evidence="8 9">
    <name type="scientific">Cyanobacterium stanieri LEGE 03274</name>
    <dbReference type="NCBI Taxonomy" id="1828756"/>
    <lineage>
        <taxon>Bacteria</taxon>
        <taxon>Bacillati</taxon>
        <taxon>Cyanobacteriota</taxon>
        <taxon>Cyanophyceae</taxon>
        <taxon>Oscillatoriophycideae</taxon>
        <taxon>Chroococcales</taxon>
        <taxon>Geminocystaceae</taxon>
        <taxon>Cyanobacterium</taxon>
    </lineage>
</organism>
<evidence type="ECO:0000313" key="8">
    <source>
        <dbReference type="EMBL" id="MBE9223115.1"/>
    </source>
</evidence>
<comment type="caution">
    <text evidence="8">The sequence shown here is derived from an EMBL/GenBank/DDBJ whole genome shotgun (WGS) entry which is preliminary data.</text>
</comment>
<feature type="transmembrane region" description="Helical" evidence="6">
    <location>
        <begin position="41"/>
        <end position="61"/>
    </location>
</feature>
<evidence type="ECO:0000259" key="7">
    <source>
        <dbReference type="Pfam" id="PF04138"/>
    </source>
</evidence>
<keyword evidence="4 6" id="KW-1133">Transmembrane helix</keyword>
<comment type="similarity">
    <text evidence="2">Belongs to the GtrA family.</text>
</comment>
<feature type="domain" description="GtrA/DPMS transmembrane" evidence="7">
    <location>
        <begin position="17"/>
        <end position="131"/>
    </location>
</feature>
<evidence type="ECO:0000256" key="1">
    <source>
        <dbReference type="ARBA" id="ARBA00004141"/>
    </source>
</evidence>
<protein>
    <submittedName>
        <fullName evidence="8">GtrA family protein</fullName>
    </submittedName>
</protein>
<evidence type="ECO:0000256" key="2">
    <source>
        <dbReference type="ARBA" id="ARBA00009399"/>
    </source>
</evidence>
<dbReference type="PANTHER" id="PTHR38459">
    <property type="entry name" value="PROPHAGE BACTOPRENOL-LINKED GLUCOSE TRANSLOCASE HOMOLOG"/>
    <property type="match status" value="1"/>
</dbReference>
<reference evidence="8 9" key="1">
    <citation type="submission" date="2020-10" db="EMBL/GenBank/DDBJ databases">
        <authorList>
            <person name="Castelo-Branco R."/>
            <person name="Eusebio N."/>
            <person name="Adriana R."/>
            <person name="Vieira A."/>
            <person name="Brugerolle De Fraissinette N."/>
            <person name="Rezende De Castro R."/>
            <person name="Schneider M.P."/>
            <person name="Vasconcelos V."/>
            <person name="Leao P.N."/>
        </authorList>
    </citation>
    <scope>NUCLEOTIDE SEQUENCE [LARGE SCALE GENOMIC DNA]</scope>
    <source>
        <strain evidence="8 9">LEGE 03274</strain>
    </source>
</reference>
<proteinExistence type="inferred from homology"/>
<dbReference type="RefSeq" id="WP_193801255.1">
    <property type="nucleotide sequence ID" value="NZ_JADEWC010000023.1"/>
</dbReference>
<evidence type="ECO:0000313" key="9">
    <source>
        <dbReference type="Proteomes" id="UP000654604"/>
    </source>
</evidence>
<gene>
    <name evidence="8" type="ORF">IQ215_10455</name>
</gene>
<dbReference type="Proteomes" id="UP000654604">
    <property type="component" value="Unassembled WGS sequence"/>
</dbReference>
<evidence type="ECO:0000256" key="5">
    <source>
        <dbReference type="ARBA" id="ARBA00023136"/>
    </source>
</evidence>
<comment type="subcellular location">
    <subcellularLocation>
        <location evidence="1">Membrane</location>
        <topology evidence="1">Multi-pass membrane protein</topology>
    </subcellularLocation>
</comment>
<dbReference type="PANTHER" id="PTHR38459:SF1">
    <property type="entry name" value="PROPHAGE BACTOPRENOL-LINKED GLUCOSE TRANSLOCASE HOMOLOG"/>
    <property type="match status" value="1"/>
</dbReference>
<feature type="transmembrane region" description="Helical" evidence="6">
    <location>
        <begin position="81"/>
        <end position="100"/>
    </location>
</feature>